<feature type="transmembrane region" description="Helical" evidence="1">
    <location>
        <begin position="91"/>
        <end position="108"/>
    </location>
</feature>
<geneLocation type="plasmid" evidence="2">
    <name>2</name>
</geneLocation>
<accession>A0A448ZZG4</accession>
<protein>
    <submittedName>
        <fullName evidence="2">Uncharacterized protein</fullName>
    </submittedName>
</protein>
<dbReference type="EMBL" id="LR214939">
    <property type="protein sequence ID" value="VEU56627.1"/>
    <property type="molecule type" value="Genomic_DNA"/>
</dbReference>
<keyword evidence="1" id="KW-0472">Membrane</keyword>
<sequence length="420" mass="50394">MIEFKKFDEFMDLMKKKYKTRFYILFFILKILFLYPIFFLSSFAITYFVFGKNFQNWESLCSIILAAIFTIYLLIRWILKFYFNFFLKKNIFKSFFAVMFLLKLSFNWKKYNYIDEETINIIKTFSRKGLALHGSMSILWSNSNFYRKANDMDFISMSISNKYLLNDLSLLKNDNLKIEMDNIFYKLAINDHKIEILQPKLFAAKFFRKKNDVFIPKLTWQIAMKYVQIFDCVFNVGISQEKIKESVIDLAFLLTDRIVYSKNIIKTFILNSLSNLFVKYFTNNATYSFDDEEYKSRLDNFFKSEVFNILKENNLSWIYRKIFSIYKKIVNDEQIKAINSNINNLLQNKDDLYKELLSLGNIKSLSSLKIYFDTKEERELAYSKIIISPNVAKLLTYFPYLVNEKKQIDVRYYLLSKLSI</sequence>
<proteinExistence type="predicted"/>
<feature type="transmembrane region" description="Helical" evidence="1">
    <location>
        <begin position="21"/>
        <end position="50"/>
    </location>
</feature>
<reference evidence="2" key="1">
    <citation type="submission" date="2019-01" db="EMBL/GenBank/DDBJ databases">
        <authorList>
            <consortium name="Pathogen Informatics"/>
        </authorList>
    </citation>
    <scope>NUCLEOTIDE SEQUENCE [LARGE SCALE GENOMIC DNA]</scope>
    <source>
        <strain evidence="2">NCTC10113</strain>
    </source>
</reference>
<keyword evidence="1" id="KW-1133">Transmembrane helix</keyword>
<evidence type="ECO:0000313" key="2">
    <source>
        <dbReference type="EMBL" id="VEU56627.1"/>
    </source>
</evidence>
<dbReference type="AlphaFoldDB" id="A0A448ZZG4"/>
<dbReference type="RefSeq" id="WP_024543884.1">
    <property type="nucleotide sequence ID" value="NZ_BPLV01000001.1"/>
</dbReference>
<name>A0A448ZZG4_METSV</name>
<feature type="transmembrane region" description="Helical" evidence="1">
    <location>
        <begin position="56"/>
        <end position="79"/>
    </location>
</feature>
<dbReference type="NCBIfam" id="NF045994">
    <property type="entry name" value="MAG4530_fam"/>
    <property type="match status" value="1"/>
</dbReference>
<keyword evidence="1" id="KW-0812">Transmembrane</keyword>
<keyword evidence="2" id="KW-0614">Plasmid</keyword>
<organism evidence="2">
    <name type="scientific">Metamycoplasma salivarium</name>
    <name type="common">Mycoplasma salivarium</name>
    <dbReference type="NCBI Taxonomy" id="2124"/>
    <lineage>
        <taxon>Bacteria</taxon>
        <taxon>Bacillati</taxon>
        <taxon>Mycoplasmatota</taxon>
        <taxon>Mycoplasmoidales</taxon>
        <taxon>Metamycoplasmataceae</taxon>
        <taxon>Metamycoplasma</taxon>
    </lineage>
</organism>
<gene>
    <name evidence="2" type="ORF">NCTC10113_01542</name>
</gene>
<evidence type="ECO:0000256" key="1">
    <source>
        <dbReference type="SAM" id="Phobius"/>
    </source>
</evidence>